<protein>
    <submittedName>
        <fullName evidence="2">VOC family protein</fullName>
    </submittedName>
</protein>
<feature type="domain" description="VOC" evidence="1">
    <location>
        <begin position="4"/>
        <end position="120"/>
    </location>
</feature>
<evidence type="ECO:0000313" key="2">
    <source>
        <dbReference type="EMBL" id="QGM48221.1"/>
    </source>
</evidence>
<proteinExistence type="predicted"/>
<dbReference type="InterPro" id="IPR029068">
    <property type="entry name" value="Glyas_Bleomycin-R_OHBP_Dase"/>
</dbReference>
<dbReference type="SUPFAM" id="SSF54593">
    <property type="entry name" value="Glyoxalase/Bleomycin resistance protein/Dihydroxybiphenyl dioxygenase"/>
    <property type="match status" value="1"/>
</dbReference>
<dbReference type="EMBL" id="CP046053">
    <property type="protein sequence ID" value="QGM48221.1"/>
    <property type="molecule type" value="Genomic_DNA"/>
</dbReference>
<dbReference type="InterPro" id="IPR037523">
    <property type="entry name" value="VOC_core"/>
</dbReference>
<dbReference type="CDD" id="cd08351">
    <property type="entry name" value="ChaP_like"/>
    <property type="match status" value="1"/>
</dbReference>
<sequence>MTITLNHTIVPARNKEAAARLFAQIFGLDFEGGSDHFAPVRVNSTLTFLFDDSASFQSCHYAFHVSDAEFDAILHRVQDAGVAYGSAPWNIDDGMLNDWNGGRGVYFKNPDGHVLELMTAPR</sequence>
<dbReference type="RefSeq" id="WP_136498108.1">
    <property type="nucleotide sequence ID" value="NZ_CP046053.1"/>
</dbReference>
<organism evidence="2 3">
    <name type="scientific">Methylocystis heyeri</name>
    <dbReference type="NCBI Taxonomy" id="391905"/>
    <lineage>
        <taxon>Bacteria</taxon>
        <taxon>Pseudomonadati</taxon>
        <taxon>Pseudomonadota</taxon>
        <taxon>Alphaproteobacteria</taxon>
        <taxon>Hyphomicrobiales</taxon>
        <taxon>Methylocystaceae</taxon>
        <taxon>Methylocystis</taxon>
    </lineage>
</organism>
<dbReference type="OrthoDB" id="9798430at2"/>
<dbReference type="AlphaFoldDB" id="A0A6B8KLW1"/>
<dbReference type="Gene3D" id="3.10.180.10">
    <property type="entry name" value="2,3-Dihydroxybiphenyl 1,2-Dioxygenase, domain 1"/>
    <property type="match status" value="1"/>
</dbReference>
<reference evidence="2 3" key="1">
    <citation type="submission" date="2019-11" db="EMBL/GenBank/DDBJ databases">
        <title>The genome sequence of Methylocystis heyeri.</title>
        <authorList>
            <person name="Oshkin I.Y."/>
            <person name="Miroshnikov K."/>
            <person name="Dedysh S.N."/>
        </authorList>
    </citation>
    <scope>NUCLEOTIDE SEQUENCE [LARGE SCALE GENOMIC DNA]</scope>
    <source>
        <strain evidence="2 3">H2</strain>
        <plasmid evidence="2 3">unnamed1</plasmid>
    </source>
</reference>
<accession>A0A6B8KLW1</accession>
<gene>
    <name evidence="2" type="ORF">H2LOC_020735</name>
</gene>
<geneLocation type="plasmid" evidence="2">
    <name>unnamed1</name>
</geneLocation>
<evidence type="ECO:0000259" key="1">
    <source>
        <dbReference type="PROSITE" id="PS51819"/>
    </source>
</evidence>
<name>A0A6B8KLW1_9HYPH</name>
<keyword evidence="3" id="KW-1185">Reference proteome</keyword>
<dbReference type="KEGG" id="mhey:H2LOC_020735"/>
<dbReference type="PROSITE" id="PS51819">
    <property type="entry name" value="VOC"/>
    <property type="match status" value="1"/>
</dbReference>
<dbReference type="Proteomes" id="UP000309061">
    <property type="component" value="Plasmid unnamed1"/>
</dbReference>
<keyword evidence="2" id="KW-0614">Plasmid</keyword>
<evidence type="ECO:0000313" key="3">
    <source>
        <dbReference type="Proteomes" id="UP000309061"/>
    </source>
</evidence>